<dbReference type="Pfam" id="PF00356">
    <property type="entry name" value="LacI"/>
    <property type="match status" value="1"/>
</dbReference>
<evidence type="ECO:0000256" key="1">
    <source>
        <dbReference type="ARBA" id="ARBA00023015"/>
    </source>
</evidence>
<gene>
    <name evidence="5" type="ORF">ACFQ4E_12415</name>
</gene>
<dbReference type="Pfam" id="PF00532">
    <property type="entry name" value="Peripla_BP_1"/>
    <property type="match status" value="1"/>
</dbReference>
<dbReference type="PROSITE" id="PS50932">
    <property type="entry name" value="HTH_LACI_2"/>
    <property type="match status" value="1"/>
</dbReference>
<evidence type="ECO:0000256" key="2">
    <source>
        <dbReference type="ARBA" id="ARBA00023125"/>
    </source>
</evidence>
<evidence type="ECO:0000259" key="4">
    <source>
        <dbReference type="PROSITE" id="PS50932"/>
    </source>
</evidence>
<dbReference type="InterPro" id="IPR010982">
    <property type="entry name" value="Lambda_DNA-bd_dom_sf"/>
</dbReference>
<dbReference type="EMBL" id="JBHTMU010000020">
    <property type="protein sequence ID" value="MFD1343227.1"/>
    <property type="molecule type" value="Genomic_DNA"/>
</dbReference>
<dbReference type="CDD" id="cd01392">
    <property type="entry name" value="HTH_LacI"/>
    <property type="match status" value="1"/>
</dbReference>
<accession>A0ABW3ZJ87</accession>
<evidence type="ECO:0000313" key="5">
    <source>
        <dbReference type="EMBL" id="MFD1343227.1"/>
    </source>
</evidence>
<sequence length="346" mass="36788">MTESPTLSSRPVRIDDLARSLGLSKGTVSRALNGYSDISPATRKRVAEAAEALGYRPMAHAQAIKTGRVRALGLVLQMDQHDAQAPFLAGFLHGITRAASAHGWTLTVSTAESEEEGLEVYRRIRRERKADGFILPRTRLSDPRIDLLREEGCPFVLFGRTGDPTGCAWFDIRSEDAMADAVTRLAALGHRRIAHLGGDTEFTYAHLRAEGVRAGLTAAGLPVDDGLFRLGNATRDDAARSAGELLDDMHPTAIVCATDVLALGALKALADRGLVPGRDVSVVGYDGLAEGRAATVPLSTYAVDQVGAGGRLADILIERIRGAAPDSLRETAMPEFYAGGTIGPPV</sequence>
<dbReference type="SMART" id="SM00354">
    <property type="entry name" value="HTH_LACI"/>
    <property type="match status" value="1"/>
</dbReference>
<dbReference type="PANTHER" id="PTHR30146:SF109">
    <property type="entry name" value="HTH-TYPE TRANSCRIPTIONAL REGULATOR GALS"/>
    <property type="match status" value="1"/>
</dbReference>
<evidence type="ECO:0000256" key="3">
    <source>
        <dbReference type="ARBA" id="ARBA00023163"/>
    </source>
</evidence>
<feature type="domain" description="HTH lacI-type" evidence="4">
    <location>
        <begin position="12"/>
        <end position="66"/>
    </location>
</feature>
<comment type="caution">
    <text evidence="5">The sequence shown here is derived from an EMBL/GenBank/DDBJ whole genome shotgun (WGS) entry which is preliminary data.</text>
</comment>
<dbReference type="PANTHER" id="PTHR30146">
    <property type="entry name" value="LACI-RELATED TRANSCRIPTIONAL REPRESSOR"/>
    <property type="match status" value="1"/>
</dbReference>
<dbReference type="Proteomes" id="UP001597135">
    <property type="component" value="Unassembled WGS sequence"/>
</dbReference>
<keyword evidence="3" id="KW-0804">Transcription</keyword>
<dbReference type="InterPro" id="IPR001761">
    <property type="entry name" value="Peripla_BP/Lac1_sug-bd_dom"/>
</dbReference>
<dbReference type="GO" id="GO:0003677">
    <property type="term" value="F:DNA binding"/>
    <property type="evidence" value="ECO:0007669"/>
    <property type="project" value="UniProtKB-KW"/>
</dbReference>
<dbReference type="SUPFAM" id="SSF47413">
    <property type="entry name" value="lambda repressor-like DNA-binding domains"/>
    <property type="match status" value="1"/>
</dbReference>
<proteinExistence type="predicted"/>
<organism evidence="5 6">
    <name type="scientific">Litorisediminicola beolgyonensis</name>
    <dbReference type="NCBI Taxonomy" id="1173614"/>
    <lineage>
        <taxon>Bacteria</taxon>
        <taxon>Pseudomonadati</taxon>
        <taxon>Pseudomonadota</taxon>
        <taxon>Alphaproteobacteria</taxon>
        <taxon>Rhodobacterales</taxon>
        <taxon>Paracoccaceae</taxon>
        <taxon>Litorisediminicola</taxon>
    </lineage>
</organism>
<protein>
    <submittedName>
        <fullName evidence="5">LacI family DNA-binding transcriptional regulator</fullName>
    </submittedName>
</protein>
<keyword evidence="2 5" id="KW-0238">DNA-binding</keyword>
<dbReference type="RefSeq" id="WP_386803995.1">
    <property type="nucleotide sequence ID" value="NZ_JBHTMU010000020.1"/>
</dbReference>
<keyword evidence="1" id="KW-0805">Transcription regulation</keyword>
<reference evidence="6" key="1">
    <citation type="journal article" date="2019" name="Int. J. Syst. Evol. Microbiol.">
        <title>The Global Catalogue of Microorganisms (GCM) 10K type strain sequencing project: providing services to taxonomists for standard genome sequencing and annotation.</title>
        <authorList>
            <consortium name="The Broad Institute Genomics Platform"/>
            <consortium name="The Broad Institute Genome Sequencing Center for Infectious Disease"/>
            <person name="Wu L."/>
            <person name="Ma J."/>
        </authorList>
    </citation>
    <scope>NUCLEOTIDE SEQUENCE [LARGE SCALE GENOMIC DNA]</scope>
    <source>
        <strain evidence="6">CCUG 62953</strain>
    </source>
</reference>
<name>A0ABW3ZJ87_9RHOB</name>
<keyword evidence="6" id="KW-1185">Reference proteome</keyword>
<dbReference type="Gene3D" id="3.40.50.2300">
    <property type="match status" value="2"/>
</dbReference>
<evidence type="ECO:0000313" key="6">
    <source>
        <dbReference type="Proteomes" id="UP001597135"/>
    </source>
</evidence>
<dbReference type="InterPro" id="IPR028082">
    <property type="entry name" value="Peripla_BP_I"/>
</dbReference>
<dbReference type="InterPro" id="IPR000843">
    <property type="entry name" value="HTH_LacI"/>
</dbReference>
<dbReference type="SUPFAM" id="SSF53822">
    <property type="entry name" value="Periplasmic binding protein-like I"/>
    <property type="match status" value="1"/>
</dbReference>
<dbReference type="Gene3D" id="1.10.260.40">
    <property type="entry name" value="lambda repressor-like DNA-binding domains"/>
    <property type="match status" value="1"/>
</dbReference>